<keyword evidence="3 7" id="KW-1133">Transmembrane helix</keyword>
<reference evidence="9" key="2">
    <citation type="submission" date="2023-05" db="EMBL/GenBank/DDBJ databases">
        <authorList>
            <consortium name="Lawrence Berkeley National Laboratory"/>
            <person name="Steindorff A."/>
            <person name="Hensen N."/>
            <person name="Bonometti L."/>
            <person name="Westerberg I."/>
            <person name="Brannstrom I.O."/>
            <person name="Guillou S."/>
            <person name="Cros-Aarteil S."/>
            <person name="Calhoun S."/>
            <person name="Haridas S."/>
            <person name="Kuo A."/>
            <person name="Mondo S."/>
            <person name="Pangilinan J."/>
            <person name="Riley R."/>
            <person name="Labutti K."/>
            <person name="Andreopoulos B."/>
            <person name="Lipzen A."/>
            <person name="Chen C."/>
            <person name="Yanf M."/>
            <person name="Daum C."/>
            <person name="Ng V."/>
            <person name="Clum A."/>
            <person name="Ohm R."/>
            <person name="Martin F."/>
            <person name="Silar P."/>
            <person name="Natvig D."/>
            <person name="Lalanne C."/>
            <person name="Gautier V."/>
            <person name="Ament-Velasquez S.L."/>
            <person name="Kruys A."/>
            <person name="Hutchinson M.I."/>
            <person name="Powell A.J."/>
            <person name="Barry K."/>
            <person name="Miller A.N."/>
            <person name="Grigoriev I.V."/>
            <person name="Debuchy R."/>
            <person name="Gladieux P."/>
            <person name="Thoren M.H."/>
            <person name="Johannesson H."/>
        </authorList>
    </citation>
    <scope>NUCLEOTIDE SEQUENCE</scope>
    <source>
        <strain evidence="9">CBS 141.50</strain>
    </source>
</reference>
<dbReference type="InterPro" id="IPR050846">
    <property type="entry name" value="TLCD"/>
</dbReference>
<accession>A0AAN6ZIE8</accession>
<organism evidence="9 10">
    <name type="scientific">Dichotomopilus funicola</name>
    <dbReference type="NCBI Taxonomy" id="1934379"/>
    <lineage>
        <taxon>Eukaryota</taxon>
        <taxon>Fungi</taxon>
        <taxon>Dikarya</taxon>
        <taxon>Ascomycota</taxon>
        <taxon>Pezizomycotina</taxon>
        <taxon>Sordariomycetes</taxon>
        <taxon>Sordariomycetidae</taxon>
        <taxon>Sordariales</taxon>
        <taxon>Chaetomiaceae</taxon>
        <taxon>Dichotomopilus</taxon>
    </lineage>
</organism>
<feature type="transmembrane region" description="Helical" evidence="7">
    <location>
        <begin position="167"/>
        <end position="188"/>
    </location>
</feature>
<feature type="transmembrane region" description="Helical" evidence="7">
    <location>
        <begin position="200"/>
        <end position="220"/>
    </location>
</feature>
<comment type="subcellular location">
    <subcellularLocation>
        <location evidence="1">Membrane</location>
        <topology evidence="1">Multi-pass membrane protein</topology>
    </subcellularLocation>
</comment>
<evidence type="ECO:0000313" key="10">
    <source>
        <dbReference type="Proteomes" id="UP001302676"/>
    </source>
</evidence>
<feature type="transmembrane region" description="Helical" evidence="7">
    <location>
        <begin position="141"/>
        <end position="161"/>
    </location>
</feature>
<evidence type="ECO:0000256" key="3">
    <source>
        <dbReference type="ARBA" id="ARBA00022989"/>
    </source>
</evidence>
<dbReference type="SMART" id="SM00724">
    <property type="entry name" value="TLC"/>
    <property type="match status" value="1"/>
</dbReference>
<reference evidence="9" key="1">
    <citation type="journal article" date="2023" name="Mol. Phylogenet. Evol.">
        <title>Genome-scale phylogeny and comparative genomics of the fungal order Sordariales.</title>
        <authorList>
            <person name="Hensen N."/>
            <person name="Bonometti L."/>
            <person name="Westerberg I."/>
            <person name="Brannstrom I.O."/>
            <person name="Guillou S."/>
            <person name="Cros-Aarteil S."/>
            <person name="Calhoun S."/>
            <person name="Haridas S."/>
            <person name="Kuo A."/>
            <person name="Mondo S."/>
            <person name="Pangilinan J."/>
            <person name="Riley R."/>
            <person name="LaButti K."/>
            <person name="Andreopoulos B."/>
            <person name="Lipzen A."/>
            <person name="Chen C."/>
            <person name="Yan M."/>
            <person name="Daum C."/>
            <person name="Ng V."/>
            <person name="Clum A."/>
            <person name="Steindorff A."/>
            <person name="Ohm R.A."/>
            <person name="Martin F."/>
            <person name="Silar P."/>
            <person name="Natvig D.O."/>
            <person name="Lalanne C."/>
            <person name="Gautier V."/>
            <person name="Ament-Velasquez S.L."/>
            <person name="Kruys A."/>
            <person name="Hutchinson M.I."/>
            <person name="Powell A.J."/>
            <person name="Barry K."/>
            <person name="Miller A.N."/>
            <person name="Grigoriev I.V."/>
            <person name="Debuchy R."/>
            <person name="Gladieux P."/>
            <person name="Hiltunen Thoren M."/>
            <person name="Johannesson H."/>
        </authorList>
    </citation>
    <scope>NUCLEOTIDE SEQUENCE</scope>
    <source>
        <strain evidence="9">CBS 141.50</strain>
    </source>
</reference>
<evidence type="ECO:0000256" key="5">
    <source>
        <dbReference type="PROSITE-ProRule" id="PRU00205"/>
    </source>
</evidence>
<feature type="domain" description="TLC" evidence="8">
    <location>
        <begin position="69"/>
        <end position="316"/>
    </location>
</feature>
<dbReference type="GO" id="GO:0055088">
    <property type="term" value="P:lipid homeostasis"/>
    <property type="evidence" value="ECO:0007669"/>
    <property type="project" value="TreeGrafter"/>
</dbReference>
<keyword evidence="10" id="KW-1185">Reference proteome</keyword>
<dbReference type="AlphaFoldDB" id="A0AAN6ZIE8"/>
<feature type="transmembrane region" description="Helical" evidence="7">
    <location>
        <begin position="283"/>
        <end position="304"/>
    </location>
</feature>
<feature type="transmembrane region" description="Helical" evidence="7">
    <location>
        <begin position="110"/>
        <end position="129"/>
    </location>
</feature>
<dbReference type="GO" id="GO:0016020">
    <property type="term" value="C:membrane"/>
    <property type="evidence" value="ECO:0007669"/>
    <property type="project" value="UniProtKB-SubCell"/>
</dbReference>
<dbReference type="PROSITE" id="PS50922">
    <property type="entry name" value="TLC"/>
    <property type="match status" value="1"/>
</dbReference>
<dbReference type="RefSeq" id="XP_062633761.1">
    <property type="nucleotide sequence ID" value="XM_062781964.1"/>
</dbReference>
<evidence type="ECO:0000256" key="4">
    <source>
        <dbReference type="ARBA" id="ARBA00023136"/>
    </source>
</evidence>
<sequence>MRDPFPIPPIPALSRAVEPLSEYFNMQTLPLHIHEVVGAALFYTAIQVVVSPVLSSWLFPQHYPRHNRAKKANWDTHVVSLVQSLIINALALYVMFADEERNVMDFEQRVWGYTGACGLVQALAVGYFVWDLGITLLNLDIFGFGLLAHALSALAVYTFGFRPYLNYYSPVFILYELSTPFLNFHWFFDKLNMTGSTPQLINGILLLSTFFLCRLVWGTYQSAVVYTDMYHSIFSPPPSPAYLTSAFADPLTASNPDTNPLFFARDPATLHAAEGPAALQVPIWLTLVYLVSNLTLNALNWHWFHKMIAAMRKRFEPAKDGKKEEPVAAAVVSAAKEKAARATAVEGITARPRRSKSIVEDVVPDSEELREGTIQ</sequence>
<evidence type="ECO:0000256" key="7">
    <source>
        <dbReference type="SAM" id="Phobius"/>
    </source>
</evidence>
<feature type="region of interest" description="Disordered" evidence="6">
    <location>
        <begin position="350"/>
        <end position="375"/>
    </location>
</feature>
<dbReference type="PANTHER" id="PTHR13439:SF0">
    <property type="entry name" value="TOPOISOMERASE I DAMAGE AFFECTED PROTEIN 4"/>
    <property type="match status" value="1"/>
</dbReference>
<evidence type="ECO:0000256" key="6">
    <source>
        <dbReference type="SAM" id="MobiDB-lite"/>
    </source>
</evidence>
<gene>
    <name evidence="9" type="ORF">C8A04DRAFT_32058</name>
</gene>
<keyword evidence="4 5" id="KW-0472">Membrane</keyword>
<dbReference type="GO" id="GO:0005783">
    <property type="term" value="C:endoplasmic reticulum"/>
    <property type="evidence" value="ECO:0007669"/>
    <property type="project" value="TreeGrafter"/>
</dbReference>
<dbReference type="Pfam" id="PF03798">
    <property type="entry name" value="TRAM_LAG1_CLN8"/>
    <property type="match status" value="1"/>
</dbReference>
<comment type="caution">
    <text evidence="9">The sequence shown here is derived from an EMBL/GenBank/DDBJ whole genome shotgun (WGS) entry which is preliminary data.</text>
</comment>
<dbReference type="GeneID" id="87818577"/>
<evidence type="ECO:0000256" key="1">
    <source>
        <dbReference type="ARBA" id="ARBA00004141"/>
    </source>
</evidence>
<feature type="transmembrane region" description="Helical" evidence="7">
    <location>
        <begin position="36"/>
        <end position="58"/>
    </location>
</feature>
<evidence type="ECO:0000313" key="9">
    <source>
        <dbReference type="EMBL" id="KAK4140390.1"/>
    </source>
</evidence>
<dbReference type="EMBL" id="MU853632">
    <property type="protein sequence ID" value="KAK4140390.1"/>
    <property type="molecule type" value="Genomic_DNA"/>
</dbReference>
<evidence type="ECO:0000256" key="2">
    <source>
        <dbReference type="ARBA" id="ARBA00022692"/>
    </source>
</evidence>
<proteinExistence type="predicted"/>
<dbReference type="Proteomes" id="UP001302676">
    <property type="component" value="Unassembled WGS sequence"/>
</dbReference>
<feature type="transmembrane region" description="Helical" evidence="7">
    <location>
        <begin position="78"/>
        <end position="98"/>
    </location>
</feature>
<dbReference type="InterPro" id="IPR006634">
    <property type="entry name" value="TLC-dom"/>
</dbReference>
<evidence type="ECO:0000259" key="8">
    <source>
        <dbReference type="PROSITE" id="PS50922"/>
    </source>
</evidence>
<keyword evidence="2 5" id="KW-0812">Transmembrane</keyword>
<name>A0AAN6ZIE8_9PEZI</name>
<dbReference type="PANTHER" id="PTHR13439">
    <property type="entry name" value="CT120 PROTEIN"/>
    <property type="match status" value="1"/>
</dbReference>
<protein>
    <submittedName>
        <fullName evidence="9">TLC domain-containing protein</fullName>
    </submittedName>
</protein>